<feature type="transmembrane region" description="Helical" evidence="1">
    <location>
        <begin position="27"/>
        <end position="51"/>
    </location>
</feature>
<evidence type="ECO:0000313" key="2">
    <source>
        <dbReference type="EMBL" id="KAG6444481.1"/>
    </source>
</evidence>
<gene>
    <name evidence="2" type="ORF">O3G_MSEX003412</name>
</gene>
<name>A0A921YRG9_MANSE</name>
<dbReference type="Proteomes" id="UP000791440">
    <property type="component" value="Unassembled WGS sequence"/>
</dbReference>
<keyword evidence="3" id="KW-1185">Reference proteome</keyword>
<accession>A0A921YRG9</accession>
<comment type="caution">
    <text evidence="2">The sequence shown here is derived from an EMBL/GenBank/DDBJ whole genome shotgun (WGS) entry which is preliminary data.</text>
</comment>
<evidence type="ECO:0000256" key="1">
    <source>
        <dbReference type="SAM" id="Phobius"/>
    </source>
</evidence>
<keyword evidence="1" id="KW-0812">Transmembrane</keyword>
<reference evidence="2" key="1">
    <citation type="journal article" date="2016" name="Insect Biochem. Mol. Biol.">
        <title>Multifaceted biological insights from a draft genome sequence of the tobacco hornworm moth, Manduca sexta.</title>
        <authorList>
            <person name="Kanost M.R."/>
            <person name="Arrese E.L."/>
            <person name="Cao X."/>
            <person name="Chen Y.R."/>
            <person name="Chellapilla S."/>
            <person name="Goldsmith M.R."/>
            <person name="Grosse-Wilde E."/>
            <person name="Heckel D.G."/>
            <person name="Herndon N."/>
            <person name="Jiang H."/>
            <person name="Papanicolaou A."/>
            <person name="Qu J."/>
            <person name="Soulages J.L."/>
            <person name="Vogel H."/>
            <person name="Walters J."/>
            <person name="Waterhouse R.M."/>
            <person name="Ahn S.J."/>
            <person name="Almeida F.C."/>
            <person name="An C."/>
            <person name="Aqrawi P."/>
            <person name="Bretschneider A."/>
            <person name="Bryant W.B."/>
            <person name="Bucks S."/>
            <person name="Chao H."/>
            <person name="Chevignon G."/>
            <person name="Christen J.M."/>
            <person name="Clarke D.F."/>
            <person name="Dittmer N.T."/>
            <person name="Ferguson L.C.F."/>
            <person name="Garavelou S."/>
            <person name="Gordon K.H.J."/>
            <person name="Gunaratna R.T."/>
            <person name="Han Y."/>
            <person name="Hauser F."/>
            <person name="He Y."/>
            <person name="Heidel-Fischer H."/>
            <person name="Hirsh A."/>
            <person name="Hu Y."/>
            <person name="Jiang H."/>
            <person name="Kalra D."/>
            <person name="Klinner C."/>
            <person name="Konig C."/>
            <person name="Kovar C."/>
            <person name="Kroll A.R."/>
            <person name="Kuwar S.S."/>
            <person name="Lee S.L."/>
            <person name="Lehman R."/>
            <person name="Li K."/>
            <person name="Li Z."/>
            <person name="Liang H."/>
            <person name="Lovelace S."/>
            <person name="Lu Z."/>
            <person name="Mansfield J.H."/>
            <person name="McCulloch K.J."/>
            <person name="Mathew T."/>
            <person name="Morton B."/>
            <person name="Muzny D.M."/>
            <person name="Neunemann D."/>
            <person name="Ongeri F."/>
            <person name="Pauchet Y."/>
            <person name="Pu L.L."/>
            <person name="Pyrousis I."/>
            <person name="Rao X.J."/>
            <person name="Redding A."/>
            <person name="Roesel C."/>
            <person name="Sanchez-Gracia A."/>
            <person name="Schaack S."/>
            <person name="Shukla A."/>
            <person name="Tetreau G."/>
            <person name="Wang Y."/>
            <person name="Xiong G.H."/>
            <person name="Traut W."/>
            <person name="Walsh T.K."/>
            <person name="Worley K.C."/>
            <person name="Wu D."/>
            <person name="Wu W."/>
            <person name="Wu Y.Q."/>
            <person name="Zhang X."/>
            <person name="Zou Z."/>
            <person name="Zucker H."/>
            <person name="Briscoe A.D."/>
            <person name="Burmester T."/>
            <person name="Clem R.J."/>
            <person name="Feyereisen R."/>
            <person name="Grimmelikhuijzen C.J.P."/>
            <person name="Hamodrakas S.J."/>
            <person name="Hansson B.S."/>
            <person name="Huguet E."/>
            <person name="Jermiin L.S."/>
            <person name="Lan Q."/>
            <person name="Lehman H.K."/>
            <person name="Lorenzen M."/>
            <person name="Merzendorfer H."/>
            <person name="Michalopoulos I."/>
            <person name="Morton D.B."/>
            <person name="Muthukrishnan S."/>
            <person name="Oakeshott J.G."/>
            <person name="Palmer W."/>
            <person name="Park Y."/>
            <person name="Passarelli A.L."/>
            <person name="Rozas J."/>
            <person name="Schwartz L.M."/>
            <person name="Smith W."/>
            <person name="Southgate A."/>
            <person name="Vilcinskas A."/>
            <person name="Vogt R."/>
            <person name="Wang P."/>
            <person name="Werren J."/>
            <person name="Yu X.Q."/>
            <person name="Zhou J.J."/>
            <person name="Brown S.J."/>
            <person name="Scherer S.E."/>
            <person name="Richards S."/>
            <person name="Blissard G.W."/>
        </authorList>
    </citation>
    <scope>NUCLEOTIDE SEQUENCE</scope>
</reference>
<dbReference type="EMBL" id="JH668311">
    <property type="protein sequence ID" value="KAG6444481.1"/>
    <property type="molecule type" value="Genomic_DNA"/>
</dbReference>
<dbReference type="AlphaFoldDB" id="A0A921YRG9"/>
<keyword evidence="1" id="KW-1133">Transmembrane helix</keyword>
<evidence type="ECO:0000313" key="3">
    <source>
        <dbReference type="Proteomes" id="UP000791440"/>
    </source>
</evidence>
<protein>
    <submittedName>
        <fullName evidence="2">Uncharacterized protein</fullName>
    </submittedName>
</protein>
<sequence length="137" mass="15208">MGCTCSEPCFAIGTVTYILERIASCCAMTAVISCIVTTLTIMLGVGIGLGYNYCFVDMKLASYPTTTFLPLRRMMDDDNPFDGPIQPEQDLYKLRHRTPKQPVKPTMIIPLNKGEDIPLLLAKLRGYKKNVTLELVA</sequence>
<organism evidence="2 3">
    <name type="scientific">Manduca sexta</name>
    <name type="common">Tobacco hawkmoth</name>
    <name type="synonym">Tobacco hornworm</name>
    <dbReference type="NCBI Taxonomy" id="7130"/>
    <lineage>
        <taxon>Eukaryota</taxon>
        <taxon>Metazoa</taxon>
        <taxon>Ecdysozoa</taxon>
        <taxon>Arthropoda</taxon>
        <taxon>Hexapoda</taxon>
        <taxon>Insecta</taxon>
        <taxon>Pterygota</taxon>
        <taxon>Neoptera</taxon>
        <taxon>Endopterygota</taxon>
        <taxon>Lepidoptera</taxon>
        <taxon>Glossata</taxon>
        <taxon>Ditrysia</taxon>
        <taxon>Bombycoidea</taxon>
        <taxon>Sphingidae</taxon>
        <taxon>Sphinginae</taxon>
        <taxon>Sphingini</taxon>
        <taxon>Manduca</taxon>
    </lineage>
</organism>
<keyword evidence="1" id="KW-0472">Membrane</keyword>
<proteinExistence type="predicted"/>
<dbReference type="OrthoDB" id="7491776at2759"/>
<reference evidence="2" key="2">
    <citation type="submission" date="2020-12" db="EMBL/GenBank/DDBJ databases">
        <authorList>
            <person name="Kanost M."/>
        </authorList>
    </citation>
    <scope>NUCLEOTIDE SEQUENCE</scope>
</reference>